<keyword evidence="2" id="KW-0132">Cell division</keyword>
<evidence type="ECO:0000256" key="4">
    <source>
        <dbReference type="ARBA" id="ARBA00023306"/>
    </source>
</evidence>
<feature type="compositionally biased region" description="Polar residues" evidence="5">
    <location>
        <begin position="389"/>
        <end position="404"/>
    </location>
</feature>
<feature type="compositionally biased region" description="Basic and acidic residues" evidence="5">
    <location>
        <begin position="1"/>
        <end position="10"/>
    </location>
</feature>
<reference evidence="7" key="1">
    <citation type="submission" date="2017-04" db="EMBL/GenBank/DDBJ databases">
        <authorList>
            <person name="Varghese N."/>
            <person name="Submissions S."/>
        </authorList>
    </citation>
    <scope>NUCLEOTIDE SEQUENCE [LARGE SCALE GENOMIC DNA]</scope>
    <source>
        <strain evidence="7">RKEM611</strain>
    </source>
</reference>
<dbReference type="InterPro" id="IPR036390">
    <property type="entry name" value="WH_DNA-bd_sf"/>
</dbReference>
<sequence>MTEKKDDQEKQAPIQESEADEFEFESDETELDGDDSEPDEAEEALAFAIEDHPESEVIGEEDDDEVDHSFEDLDDEDSEAESVAPTDDPISIFEDDDEEPKPIASHQQTMDPAGLNFDEELTLEGQVEAVIFASAKPLKIQDILDIVQDEDQNLKPKDIESVVSQLQKLYDERSGGFTLVHEAGIGYQFQTVVAASYLMEKMFSSRPRPLSRAALETLSIIAYRQPATRAEIEYIRGVDAGSIIKNLMERDLISCVGRKEDAGRPMLFGTTAEFLKVFRIESLDQLPPLASFQPPAETAEASQKEPEDAVDVEGFVGDDTLEAPEVSEGLESEPEDHELEEEARPSESEELDSEDSFEVDFGSEEQDVMRPGAEHGQNEQIMEEDDGTLKNTEVDISTGPSIPSRSGEVDSGGES</sequence>
<keyword evidence="3" id="KW-0159">Chromosome partition</keyword>
<dbReference type="EMBL" id="FWZT01000001">
    <property type="protein sequence ID" value="SME90066.1"/>
    <property type="molecule type" value="Genomic_DNA"/>
</dbReference>
<dbReference type="AlphaFoldDB" id="A0A1Y6BAD1"/>
<feature type="compositionally biased region" description="Acidic residues" evidence="5">
    <location>
        <begin position="348"/>
        <end position="366"/>
    </location>
</feature>
<evidence type="ECO:0000313" key="7">
    <source>
        <dbReference type="Proteomes" id="UP000192907"/>
    </source>
</evidence>
<gene>
    <name evidence="6" type="ORF">SAMN06296036_101333</name>
</gene>
<name>A0A1Y6BAD1_9BACT</name>
<evidence type="ECO:0000313" key="6">
    <source>
        <dbReference type="EMBL" id="SME90066.1"/>
    </source>
</evidence>
<dbReference type="STRING" id="1513793.SAMN06296036_101333"/>
<dbReference type="PANTHER" id="PTHR34298">
    <property type="entry name" value="SEGREGATION AND CONDENSATION PROTEIN B"/>
    <property type="match status" value="1"/>
</dbReference>
<feature type="region of interest" description="Disordered" evidence="5">
    <location>
        <begin position="1"/>
        <end position="110"/>
    </location>
</feature>
<dbReference type="Gene3D" id="1.10.10.10">
    <property type="entry name" value="Winged helix-like DNA-binding domain superfamily/Winged helix DNA-binding domain"/>
    <property type="match status" value="2"/>
</dbReference>
<dbReference type="SUPFAM" id="SSF46785">
    <property type="entry name" value="Winged helix' DNA-binding domain"/>
    <property type="match status" value="2"/>
</dbReference>
<dbReference type="GO" id="GO:0051301">
    <property type="term" value="P:cell division"/>
    <property type="evidence" value="ECO:0007669"/>
    <property type="project" value="UniProtKB-KW"/>
</dbReference>
<evidence type="ECO:0000256" key="5">
    <source>
        <dbReference type="SAM" id="MobiDB-lite"/>
    </source>
</evidence>
<evidence type="ECO:0000256" key="1">
    <source>
        <dbReference type="ARBA" id="ARBA00022490"/>
    </source>
</evidence>
<keyword evidence="7" id="KW-1185">Reference proteome</keyword>
<dbReference type="NCBIfam" id="TIGR00281">
    <property type="entry name" value="SMC-Scp complex subunit ScpB"/>
    <property type="match status" value="1"/>
</dbReference>
<feature type="compositionally biased region" description="Acidic residues" evidence="5">
    <location>
        <begin position="328"/>
        <end position="341"/>
    </location>
</feature>
<dbReference type="RefSeq" id="WP_132314549.1">
    <property type="nucleotide sequence ID" value="NZ_FWZT01000001.1"/>
</dbReference>
<dbReference type="Pfam" id="PF04079">
    <property type="entry name" value="SMC_ScpB"/>
    <property type="match status" value="1"/>
</dbReference>
<accession>A0A1Y6BAD1</accession>
<keyword evidence="4" id="KW-0131">Cell cycle</keyword>
<evidence type="ECO:0000256" key="2">
    <source>
        <dbReference type="ARBA" id="ARBA00022618"/>
    </source>
</evidence>
<organism evidence="6 7">
    <name type="scientific">Pseudobacteriovorax antillogorgiicola</name>
    <dbReference type="NCBI Taxonomy" id="1513793"/>
    <lineage>
        <taxon>Bacteria</taxon>
        <taxon>Pseudomonadati</taxon>
        <taxon>Bdellovibrionota</taxon>
        <taxon>Oligoflexia</taxon>
        <taxon>Oligoflexales</taxon>
        <taxon>Pseudobacteriovoracaceae</taxon>
        <taxon>Pseudobacteriovorax</taxon>
    </lineage>
</organism>
<dbReference type="OrthoDB" id="9806226at2"/>
<evidence type="ECO:0000256" key="3">
    <source>
        <dbReference type="ARBA" id="ARBA00022829"/>
    </source>
</evidence>
<feature type="region of interest" description="Disordered" evidence="5">
    <location>
        <begin position="322"/>
        <end position="415"/>
    </location>
</feature>
<feature type="compositionally biased region" description="Acidic residues" evidence="5">
    <location>
        <begin position="17"/>
        <end position="43"/>
    </location>
</feature>
<keyword evidence="1" id="KW-0963">Cytoplasm</keyword>
<dbReference type="Proteomes" id="UP000192907">
    <property type="component" value="Unassembled WGS sequence"/>
</dbReference>
<dbReference type="GO" id="GO:0051304">
    <property type="term" value="P:chromosome separation"/>
    <property type="evidence" value="ECO:0007669"/>
    <property type="project" value="InterPro"/>
</dbReference>
<feature type="region of interest" description="Disordered" evidence="5">
    <location>
        <begin position="289"/>
        <end position="309"/>
    </location>
</feature>
<dbReference type="InterPro" id="IPR005234">
    <property type="entry name" value="ScpB_csome_segregation"/>
</dbReference>
<feature type="compositionally biased region" description="Acidic residues" evidence="5">
    <location>
        <begin position="57"/>
        <end position="80"/>
    </location>
</feature>
<proteinExistence type="predicted"/>
<protein>
    <submittedName>
        <fullName evidence="6">Segregation and condensation protein B</fullName>
    </submittedName>
</protein>
<dbReference type="PANTHER" id="PTHR34298:SF2">
    <property type="entry name" value="SEGREGATION AND CONDENSATION PROTEIN B"/>
    <property type="match status" value="1"/>
</dbReference>
<dbReference type="InterPro" id="IPR036388">
    <property type="entry name" value="WH-like_DNA-bd_sf"/>
</dbReference>